<feature type="region of interest" description="Disordered" evidence="1">
    <location>
        <begin position="1"/>
        <end position="29"/>
    </location>
</feature>
<evidence type="ECO:0000313" key="4">
    <source>
        <dbReference type="EMBL" id="SPR00327.1"/>
    </source>
</evidence>
<reference evidence="4 6" key="2">
    <citation type="submission" date="2018-03" db="EMBL/GenBank/DDBJ databases">
        <authorList>
            <person name="Fogelqvist J."/>
        </authorList>
    </citation>
    <scope>NUCLEOTIDE SEQUENCE [LARGE SCALE GENOMIC DNA]</scope>
</reference>
<dbReference type="STRING" id="37360.A0A0G4IJV8"/>
<proteinExistence type="predicted"/>
<dbReference type="GO" id="GO:0015631">
    <property type="term" value="F:tubulin binding"/>
    <property type="evidence" value="ECO:0007669"/>
    <property type="project" value="InterPro"/>
</dbReference>
<dbReference type="Gene3D" id="2.60.40.790">
    <property type="match status" value="1"/>
</dbReference>
<dbReference type="InterPro" id="IPR008978">
    <property type="entry name" value="HSP20-like_chaperone"/>
</dbReference>
<feature type="domain" description="CS" evidence="2">
    <location>
        <begin position="82"/>
        <end position="176"/>
    </location>
</feature>
<sequence length="178" mass="19453">MADTHSDDDSVIVDDDVQARTAESADDDGARVSALRDSVAKKGSNSYYYAWNNLDLSREHEFRPRLVKAGAAATSVPARPTVTIAKYAWSDDGKAVRVYVDLEGVGSLPADNVRSQFSARSFSIEVGDLNGTDYRLAVVELDGEAVPERCAVRVKPNMVVVSLHKAKPEHKWFALAKK</sequence>
<geneLocation type="mitochondrion" evidence="4"/>
<gene>
    <name evidence="3" type="ORF">PBRA_004180</name>
    <name evidence="4" type="ORF">PLBR_LOCUS7542</name>
</gene>
<dbReference type="CDD" id="cd06468">
    <property type="entry name" value="p23_CacyBP"/>
    <property type="match status" value="1"/>
</dbReference>
<organism evidence="3 5">
    <name type="scientific">Plasmodiophora brassicae</name>
    <name type="common">Clubroot disease agent</name>
    <dbReference type="NCBI Taxonomy" id="37360"/>
    <lineage>
        <taxon>Eukaryota</taxon>
        <taxon>Sar</taxon>
        <taxon>Rhizaria</taxon>
        <taxon>Endomyxa</taxon>
        <taxon>Phytomyxea</taxon>
        <taxon>Plasmodiophorida</taxon>
        <taxon>Plasmodiophoridae</taxon>
        <taxon>Plasmodiophora</taxon>
    </lineage>
</organism>
<accession>A0A0G4IJV8</accession>
<dbReference type="GO" id="GO:0005634">
    <property type="term" value="C:nucleus"/>
    <property type="evidence" value="ECO:0007669"/>
    <property type="project" value="TreeGrafter"/>
</dbReference>
<name>A0A0G4IJV8_PLABS</name>
<dbReference type="Proteomes" id="UP000290189">
    <property type="component" value="Unassembled WGS sequence"/>
</dbReference>
<dbReference type="InterPro" id="IPR052289">
    <property type="entry name" value="Calcyclin-binding_UBL-bridge"/>
</dbReference>
<dbReference type="PANTHER" id="PTHR13164">
    <property type="entry name" value="CALICYLIN BINDING PROTEIN"/>
    <property type="match status" value="1"/>
</dbReference>
<dbReference type="Proteomes" id="UP000039324">
    <property type="component" value="Unassembled WGS sequence"/>
</dbReference>
<dbReference type="PROSITE" id="PS51203">
    <property type="entry name" value="CS"/>
    <property type="match status" value="1"/>
</dbReference>
<dbReference type="InterPro" id="IPR007052">
    <property type="entry name" value="CS_dom"/>
</dbReference>
<dbReference type="EMBL" id="OVEO01000014">
    <property type="protein sequence ID" value="SPR00327.1"/>
    <property type="molecule type" value="Genomic_DNA"/>
</dbReference>
<dbReference type="Pfam" id="PF04969">
    <property type="entry name" value="CS"/>
    <property type="match status" value="1"/>
</dbReference>
<dbReference type="InterPro" id="IPR037893">
    <property type="entry name" value="CS_CacyBP"/>
</dbReference>
<evidence type="ECO:0000256" key="1">
    <source>
        <dbReference type="SAM" id="MobiDB-lite"/>
    </source>
</evidence>
<dbReference type="GO" id="GO:0044548">
    <property type="term" value="F:S100 protein binding"/>
    <property type="evidence" value="ECO:0007669"/>
    <property type="project" value="InterPro"/>
</dbReference>
<dbReference type="PANTHER" id="PTHR13164:SF6">
    <property type="entry name" value="CS DOMAIN-CONTAINING PROTEIN"/>
    <property type="match status" value="1"/>
</dbReference>
<keyword evidence="4" id="KW-0496">Mitochondrion</keyword>
<protein>
    <recommendedName>
        <fullName evidence="2">CS domain-containing protein</fullName>
    </recommendedName>
</protein>
<dbReference type="GO" id="GO:0031625">
    <property type="term" value="F:ubiquitin protein ligase binding"/>
    <property type="evidence" value="ECO:0007669"/>
    <property type="project" value="InterPro"/>
</dbReference>
<dbReference type="OMA" id="NIVLEWA"/>
<evidence type="ECO:0000313" key="3">
    <source>
        <dbReference type="EMBL" id="CEO95454.1"/>
    </source>
</evidence>
<reference evidence="3 5" key="1">
    <citation type="submission" date="2015-02" db="EMBL/GenBank/DDBJ databases">
        <authorList>
            <person name="Chooi Y.-H."/>
        </authorList>
    </citation>
    <scope>NUCLEOTIDE SEQUENCE [LARGE SCALE GENOMIC DNA]</scope>
    <source>
        <strain evidence="3">E3</strain>
    </source>
</reference>
<dbReference type="AlphaFoldDB" id="A0A0G4IJV8"/>
<keyword evidence="5" id="KW-1185">Reference proteome</keyword>
<evidence type="ECO:0000313" key="5">
    <source>
        <dbReference type="Proteomes" id="UP000039324"/>
    </source>
</evidence>
<dbReference type="SUPFAM" id="SSF49764">
    <property type="entry name" value="HSP20-like chaperones"/>
    <property type="match status" value="1"/>
</dbReference>
<dbReference type="EMBL" id="CDSF01000024">
    <property type="protein sequence ID" value="CEO95454.1"/>
    <property type="molecule type" value="Genomic_DNA"/>
</dbReference>
<dbReference type="OrthoDB" id="164025at2759"/>
<evidence type="ECO:0000313" key="6">
    <source>
        <dbReference type="Proteomes" id="UP000290189"/>
    </source>
</evidence>
<evidence type="ECO:0000259" key="2">
    <source>
        <dbReference type="PROSITE" id="PS51203"/>
    </source>
</evidence>